<name>A0A840UQ13_9FIRM</name>
<evidence type="ECO:0000313" key="10">
    <source>
        <dbReference type="EMBL" id="MBB5335103.1"/>
    </source>
</evidence>
<keyword evidence="8" id="KW-1133">Transmembrane helix</keyword>
<dbReference type="InterPro" id="IPR050736">
    <property type="entry name" value="Sensor_HK_Regulatory"/>
</dbReference>
<evidence type="ECO:0000256" key="1">
    <source>
        <dbReference type="ARBA" id="ARBA00000085"/>
    </source>
</evidence>
<dbReference type="GO" id="GO:0000155">
    <property type="term" value="F:phosphorelay sensor kinase activity"/>
    <property type="evidence" value="ECO:0007669"/>
    <property type="project" value="InterPro"/>
</dbReference>
<feature type="transmembrane region" description="Helical" evidence="8">
    <location>
        <begin position="12"/>
        <end position="35"/>
    </location>
</feature>
<dbReference type="PANTHER" id="PTHR43711:SF1">
    <property type="entry name" value="HISTIDINE KINASE 1"/>
    <property type="match status" value="1"/>
</dbReference>
<dbReference type="PROSITE" id="PS50109">
    <property type="entry name" value="HIS_KIN"/>
    <property type="match status" value="1"/>
</dbReference>
<evidence type="ECO:0000256" key="4">
    <source>
        <dbReference type="ARBA" id="ARBA00022553"/>
    </source>
</evidence>
<evidence type="ECO:0000313" key="11">
    <source>
        <dbReference type="Proteomes" id="UP000559117"/>
    </source>
</evidence>
<dbReference type="InterPro" id="IPR036890">
    <property type="entry name" value="HATPase_C_sf"/>
</dbReference>
<dbReference type="Pfam" id="PF00512">
    <property type="entry name" value="HisKA"/>
    <property type="match status" value="1"/>
</dbReference>
<gene>
    <name evidence="10" type="ORF">HNR32_000217</name>
</gene>
<comment type="caution">
    <text evidence="10">The sequence shown here is derived from an EMBL/GenBank/DDBJ whole genome shotgun (WGS) entry which is preliminary data.</text>
</comment>
<evidence type="ECO:0000256" key="6">
    <source>
        <dbReference type="ARBA" id="ARBA00022777"/>
    </source>
</evidence>
<comment type="catalytic activity">
    <reaction evidence="1">
        <text>ATP + protein L-histidine = ADP + protein N-phospho-L-histidine.</text>
        <dbReference type="EC" id="2.7.13.3"/>
    </reaction>
</comment>
<keyword evidence="5" id="KW-0808">Transferase</keyword>
<dbReference type="FunFam" id="3.30.565.10:FF:000006">
    <property type="entry name" value="Sensor histidine kinase WalK"/>
    <property type="match status" value="1"/>
</dbReference>
<organism evidence="10 11">
    <name type="scientific">Pectinatus brassicae</name>
    <dbReference type="NCBI Taxonomy" id="862415"/>
    <lineage>
        <taxon>Bacteria</taxon>
        <taxon>Bacillati</taxon>
        <taxon>Bacillota</taxon>
        <taxon>Negativicutes</taxon>
        <taxon>Selenomonadales</taxon>
        <taxon>Selenomonadaceae</taxon>
        <taxon>Pectinatus</taxon>
    </lineage>
</organism>
<dbReference type="CDD" id="cd00082">
    <property type="entry name" value="HisKA"/>
    <property type="match status" value="1"/>
</dbReference>
<reference evidence="10 11" key="1">
    <citation type="submission" date="2020-08" db="EMBL/GenBank/DDBJ databases">
        <title>Genomic Encyclopedia of Type Strains, Phase IV (KMG-IV): sequencing the most valuable type-strain genomes for metagenomic binning, comparative biology and taxonomic classification.</title>
        <authorList>
            <person name="Goeker M."/>
        </authorList>
    </citation>
    <scope>NUCLEOTIDE SEQUENCE [LARGE SCALE GENOMIC DNA]</scope>
    <source>
        <strain evidence="10 11">DSM 24661</strain>
    </source>
</reference>
<evidence type="ECO:0000256" key="2">
    <source>
        <dbReference type="ARBA" id="ARBA00004370"/>
    </source>
</evidence>
<protein>
    <recommendedName>
        <fullName evidence="3">histidine kinase</fullName>
        <ecNumber evidence="3">2.7.13.3</ecNumber>
    </recommendedName>
</protein>
<keyword evidence="8" id="KW-0472">Membrane</keyword>
<evidence type="ECO:0000256" key="8">
    <source>
        <dbReference type="SAM" id="Phobius"/>
    </source>
</evidence>
<dbReference type="SUPFAM" id="SSF55874">
    <property type="entry name" value="ATPase domain of HSP90 chaperone/DNA topoisomerase II/histidine kinase"/>
    <property type="match status" value="1"/>
</dbReference>
<comment type="subcellular location">
    <subcellularLocation>
        <location evidence="2">Membrane</location>
    </subcellularLocation>
</comment>
<dbReference type="InterPro" id="IPR005467">
    <property type="entry name" value="His_kinase_dom"/>
</dbReference>
<sequence length="431" mass="49040">MKIFSQFREKLIYRYVKLTGILIFIMMLLIFGFMASSVQHNIISKVNLLATEEAEELSYILNDKHPYLKSEPTSDESKKYLNNIFYYMYDAHGKLLHNSNHIDWSKESVHGIIAANNLASGETIIKSVFTSKDDFRFYAISQESIYNNNIYMGKVYVGIDISKDFMFLGRLFLWIMILLLISLLIVYKAGKYMANSAMQPIIESFEKQMLFAANASHELRTPLSVLLSGIDILQNDKENRLTDFSNEIVGDMRLEVLKMKTLVSNLLLLARCDNSAMTVNKEKIPLNPFLRDISNIFTSLSADNHITLSYENNVPDSFVYVDSNHFKQIMTILLDNAIKYTPKYGKISINVFSKSDALAISVTNTGIGIPTKDLPHIFNRFYRSDNASKYEGTGLGLSIAKSLTEKNHGLLTVDSKENILTCFTLYLPSKD</sequence>
<dbReference type="RefSeq" id="WP_183858929.1">
    <property type="nucleotide sequence ID" value="NZ_JACHFH010000002.1"/>
</dbReference>
<keyword evidence="4" id="KW-0597">Phosphoprotein</keyword>
<feature type="domain" description="Histidine kinase" evidence="9">
    <location>
        <begin position="214"/>
        <end position="431"/>
    </location>
</feature>
<dbReference type="PANTHER" id="PTHR43711">
    <property type="entry name" value="TWO-COMPONENT HISTIDINE KINASE"/>
    <property type="match status" value="1"/>
</dbReference>
<dbReference type="PRINTS" id="PR00344">
    <property type="entry name" value="BCTRLSENSOR"/>
</dbReference>
<proteinExistence type="predicted"/>
<dbReference type="SUPFAM" id="SSF47384">
    <property type="entry name" value="Homodimeric domain of signal transducing histidine kinase"/>
    <property type="match status" value="1"/>
</dbReference>
<dbReference type="SMART" id="SM00388">
    <property type="entry name" value="HisKA"/>
    <property type="match status" value="1"/>
</dbReference>
<dbReference type="GO" id="GO:0016020">
    <property type="term" value="C:membrane"/>
    <property type="evidence" value="ECO:0007669"/>
    <property type="project" value="UniProtKB-SubCell"/>
</dbReference>
<dbReference type="EMBL" id="JACHFH010000002">
    <property type="protein sequence ID" value="MBB5335103.1"/>
    <property type="molecule type" value="Genomic_DNA"/>
</dbReference>
<dbReference type="Gene3D" id="1.10.287.130">
    <property type="match status" value="1"/>
</dbReference>
<dbReference type="InterPro" id="IPR003661">
    <property type="entry name" value="HisK_dim/P_dom"/>
</dbReference>
<accession>A0A840UQ13</accession>
<keyword evidence="11" id="KW-1185">Reference proteome</keyword>
<dbReference type="SMART" id="SM00387">
    <property type="entry name" value="HATPase_c"/>
    <property type="match status" value="1"/>
</dbReference>
<keyword evidence="6 10" id="KW-0418">Kinase</keyword>
<feature type="transmembrane region" description="Helical" evidence="8">
    <location>
        <begin position="171"/>
        <end position="190"/>
    </location>
</feature>
<dbReference type="Pfam" id="PF02518">
    <property type="entry name" value="HATPase_c"/>
    <property type="match status" value="1"/>
</dbReference>
<evidence type="ECO:0000256" key="5">
    <source>
        <dbReference type="ARBA" id="ARBA00022679"/>
    </source>
</evidence>
<keyword evidence="8" id="KW-0812">Transmembrane</keyword>
<dbReference type="AlphaFoldDB" id="A0A840UQ13"/>
<dbReference type="InterPro" id="IPR036097">
    <property type="entry name" value="HisK_dim/P_sf"/>
</dbReference>
<dbReference type="CDD" id="cd00075">
    <property type="entry name" value="HATPase"/>
    <property type="match status" value="1"/>
</dbReference>
<evidence type="ECO:0000256" key="3">
    <source>
        <dbReference type="ARBA" id="ARBA00012438"/>
    </source>
</evidence>
<dbReference type="Proteomes" id="UP000559117">
    <property type="component" value="Unassembled WGS sequence"/>
</dbReference>
<evidence type="ECO:0000256" key="7">
    <source>
        <dbReference type="ARBA" id="ARBA00023012"/>
    </source>
</evidence>
<dbReference type="InterPro" id="IPR004358">
    <property type="entry name" value="Sig_transdc_His_kin-like_C"/>
</dbReference>
<dbReference type="Gene3D" id="3.30.565.10">
    <property type="entry name" value="Histidine kinase-like ATPase, C-terminal domain"/>
    <property type="match status" value="1"/>
</dbReference>
<keyword evidence="7" id="KW-0902">Two-component regulatory system</keyword>
<dbReference type="InterPro" id="IPR003594">
    <property type="entry name" value="HATPase_dom"/>
</dbReference>
<evidence type="ECO:0000259" key="9">
    <source>
        <dbReference type="PROSITE" id="PS50109"/>
    </source>
</evidence>
<dbReference type="EC" id="2.7.13.3" evidence="3"/>